<evidence type="ECO:0000259" key="1">
    <source>
        <dbReference type="PROSITE" id="PS50943"/>
    </source>
</evidence>
<name>A0A9E8CS77_9HYPH</name>
<dbReference type="EMBL" id="CP102774">
    <property type="protein sequence ID" value="UZF86848.1"/>
    <property type="molecule type" value="Genomic_DNA"/>
</dbReference>
<dbReference type="CDD" id="cd00093">
    <property type="entry name" value="HTH_XRE"/>
    <property type="match status" value="1"/>
</dbReference>
<proteinExistence type="predicted"/>
<dbReference type="InterPro" id="IPR010982">
    <property type="entry name" value="Lambda_DNA-bd_dom_sf"/>
</dbReference>
<dbReference type="SUPFAM" id="SSF47413">
    <property type="entry name" value="lambda repressor-like DNA-binding domains"/>
    <property type="match status" value="1"/>
</dbReference>
<dbReference type="Gene3D" id="1.10.260.40">
    <property type="entry name" value="lambda repressor-like DNA-binding domains"/>
    <property type="match status" value="1"/>
</dbReference>
<feature type="domain" description="HTH cro/C1-type" evidence="1">
    <location>
        <begin position="6"/>
        <end position="39"/>
    </location>
</feature>
<dbReference type="AlphaFoldDB" id="A0A9E8CS77"/>
<evidence type="ECO:0000313" key="2">
    <source>
        <dbReference type="EMBL" id="UZF86848.1"/>
    </source>
</evidence>
<dbReference type="GO" id="GO:0003677">
    <property type="term" value="F:DNA binding"/>
    <property type="evidence" value="ECO:0007669"/>
    <property type="project" value="InterPro"/>
</dbReference>
<dbReference type="Pfam" id="PF13560">
    <property type="entry name" value="HTH_31"/>
    <property type="match status" value="1"/>
</dbReference>
<accession>A0A9E8CS77</accession>
<reference evidence="2" key="1">
    <citation type="submission" date="2022-08" db="EMBL/GenBank/DDBJ databases">
        <title>Complete Genome Sequences of 2 Bosea sp. soil isolates.</title>
        <authorList>
            <person name="Alvarez Arevalo M."/>
            <person name="Sterndorff E.B."/>
            <person name="Faurdal D."/>
            <person name="Joergensen T.S."/>
            <person name="Weber T."/>
        </authorList>
    </citation>
    <scope>NUCLEOTIDE SEQUENCE</scope>
    <source>
        <strain evidence="2">NBC_00436</strain>
    </source>
</reference>
<organism evidence="2">
    <name type="scientific">Bosea sp. NBC_00436</name>
    <dbReference type="NCBI Taxonomy" id="2969620"/>
    <lineage>
        <taxon>Bacteria</taxon>
        <taxon>Pseudomonadati</taxon>
        <taxon>Pseudomonadota</taxon>
        <taxon>Alphaproteobacteria</taxon>
        <taxon>Hyphomicrobiales</taxon>
        <taxon>Boseaceae</taxon>
        <taxon>Bosea</taxon>
    </lineage>
</organism>
<gene>
    <name evidence="2" type="ORF">NWE54_24345</name>
</gene>
<sequence length="177" mass="19224">MTPGQIRACREGLRLSQVAFGQRIGVGRVSINHYENGRRHDTKQPIEISKTTDMACAAAWLAIDGYTAILAAAERADTQVGDCLPTLPNGVEEPWIVEAAIQELAKRGFDIGEHRLAFPLLSILAVWTQITRLYSAREIAIPDLHPVISASVPAVAILEFASNADATYFKMALVGGR</sequence>
<protein>
    <submittedName>
        <fullName evidence="2">Helix-turn-helix domain-containing protein</fullName>
    </submittedName>
</protein>
<dbReference type="PROSITE" id="PS50943">
    <property type="entry name" value="HTH_CROC1"/>
    <property type="match status" value="1"/>
</dbReference>
<dbReference type="InterPro" id="IPR001387">
    <property type="entry name" value="Cro/C1-type_HTH"/>
</dbReference>